<evidence type="ECO:0000313" key="5">
    <source>
        <dbReference type="EMBL" id="AOW04911.1"/>
    </source>
</evidence>
<dbReference type="AlphaFoldDB" id="A0A1D8NH09"/>
<dbReference type="GO" id="GO:1902369">
    <property type="term" value="P:negative regulation of RNA catabolic process"/>
    <property type="evidence" value="ECO:0007669"/>
    <property type="project" value="TreeGrafter"/>
</dbReference>
<dbReference type="VEuPathDB" id="FungiDB:YALI1_E04544g"/>
<reference evidence="5 7" key="1">
    <citation type="journal article" date="2016" name="PLoS ONE">
        <title>Sequence Assembly of Yarrowia lipolytica Strain W29/CLIB89 Shows Transposable Element Diversity.</title>
        <authorList>
            <person name="Magnan C."/>
            <person name="Yu J."/>
            <person name="Chang I."/>
            <person name="Jahn E."/>
            <person name="Kanomata Y."/>
            <person name="Wu J."/>
            <person name="Zeller M."/>
            <person name="Oakes M."/>
            <person name="Baldi P."/>
            <person name="Sandmeyer S."/>
        </authorList>
    </citation>
    <scope>NUCLEOTIDE SEQUENCE [LARGE SCALE GENOMIC DNA]</scope>
    <source>
        <strain evidence="5">CLIB89</strain>
        <strain evidence="7">CLIB89(W29)</strain>
    </source>
</reference>
<dbReference type="InterPro" id="IPR013633">
    <property type="entry name" value="NRDE-2"/>
</dbReference>
<evidence type="ECO:0000256" key="4">
    <source>
        <dbReference type="SAM" id="MobiDB-lite"/>
    </source>
</evidence>
<dbReference type="GeneID" id="2912164"/>
<dbReference type="EMBL" id="KZ858978">
    <property type="protein sequence ID" value="RDW26535.1"/>
    <property type="molecule type" value="Genomic_DNA"/>
</dbReference>
<dbReference type="Proteomes" id="UP000182444">
    <property type="component" value="Chromosome 1E"/>
</dbReference>
<dbReference type="PANTHER" id="PTHR13471">
    <property type="entry name" value="TETRATRICOPEPTIDE-LIKE HELICAL"/>
    <property type="match status" value="1"/>
</dbReference>
<protein>
    <submittedName>
        <fullName evidence="5">Uncharacterized protein</fullName>
    </submittedName>
</protein>
<feature type="compositionally biased region" description="Basic and acidic residues" evidence="4">
    <location>
        <begin position="53"/>
        <end position="71"/>
    </location>
</feature>
<accession>A0A1D8NH09</accession>
<evidence type="ECO:0000313" key="6">
    <source>
        <dbReference type="EMBL" id="RDW26535.1"/>
    </source>
</evidence>
<sequence>MFPSFSSFKQSAQEQGEEDENDRRKRSRQDRDDKPRKRHERGSDRRRHRHREGLRDSERRSRRTDHEHDKPAFTTDVINERIGHASHLFFLDETGDDALLKFSQPYRKELPTYRRASNLVVGDHLRIIPSKEDFEKFLVTLCRVNPSEVPSSSHDSGTDSAYYLKYHQCPKKSVPYYMVAEEGSSTVTTDSFISIEETPSTTDDILKGLLQQRMQIQRDLNMHPTVSQWEQMAAIQEAIAILGSSKLKLSEDQKLQLNISVFTVALKGLPEEPDIVLRYMDAFEGLLSLNNIDSDVNTKWKSFTAYDQNPPKSLVADVRIWERRVDALLLDRHSNFTTIYLGLEKIFADIKEWKTKDESVDMDTIYHASLRRLFVIWDDLGYTTWTVNLIQALLEHAFFFKYDESLEDFWSTRQPRLGDSRSKGWKYSPKDPVSLPEGTDDRTPFDEVLFEDISPFIQTSQDNLQLLWACLLHMGLIIPGKTLPRSLMFEISEDQIVNNPQVTSQAIHLCELIFREVEDDPDYKAFTTWWGDSDYTADSSNELFEVGTRIRSMASRGLAFDPRIFSKLEQFLDTEPGWQLFLTYGQLTGLDCSYILREAVSRIPMPFSWWKAYIESVGNAEKQELMHLALHKLPWSRDLHVWLNQCDWVSPDHKEAIRTAMMRRQMNISLGVLDDDTS</sequence>
<feature type="region of interest" description="Disordered" evidence="4">
    <location>
        <begin position="1"/>
        <end position="75"/>
    </location>
</feature>
<gene>
    <name evidence="6" type="ORF">B0I71DRAFT_130694</name>
    <name evidence="5" type="ORF">YALI1_E04544g</name>
</gene>
<evidence type="ECO:0000256" key="3">
    <source>
        <dbReference type="ARBA" id="ARBA00023242"/>
    </source>
</evidence>
<proteinExistence type="inferred from homology"/>
<dbReference type="PANTHER" id="PTHR13471:SF0">
    <property type="entry name" value="NUCLEAR EXOSOME REGULATOR NRDE2"/>
    <property type="match status" value="1"/>
</dbReference>
<feature type="compositionally biased region" description="Polar residues" evidence="4">
    <location>
        <begin position="1"/>
        <end position="14"/>
    </location>
</feature>
<name>A0A1D8NH09_YARLL</name>
<evidence type="ECO:0000256" key="2">
    <source>
        <dbReference type="ARBA" id="ARBA00009265"/>
    </source>
</evidence>
<evidence type="ECO:0000313" key="8">
    <source>
        <dbReference type="Proteomes" id="UP000256601"/>
    </source>
</evidence>
<keyword evidence="3" id="KW-0539">Nucleus</keyword>
<feature type="region of interest" description="Disordered" evidence="4">
    <location>
        <begin position="414"/>
        <end position="440"/>
    </location>
</feature>
<feature type="compositionally biased region" description="Basic residues" evidence="4">
    <location>
        <begin position="36"/>
        <end position="52"/>
    </location>
</feature>
<evidence type="ECO:0000313" key="7">
    <source>
        <dbReference type="Proteomes" id="UP000182444"/>
    </source>
</evidence>
<dbReference type="GO" id="GO:0031048">
    <property type="term" value="P:regulatory ncRNA-mediated heterochromatin formation"/>
    <property type="evidence" value="ECO:0007669"/>
    <property type="project" value="TreeGrafter"/>
</dbReference>
<comment type="subcellular location">
    <subcellularLocation>
        <location evidence="1">Nucleus</location>
    </subcellularLocation>
</comment>
<dbReference type="Pfam" id="PF08424">
    <property type="entry name" value="NRDE-2"/>
    <property type="match status" value="1"/>
</dbReference>
<dbReference type="VEuPathDB" id="FungiDB:YALI0_E03762g"/>
<dbReference type="KEGG" id="yli:2912164"/>
<dbReference type="Proteomes" id="UP000256601">
    <property type="component" value="Unassembled WGS sequence"/>
</dbReference>
<evidence type="ECO:0000256" key="1">
    <source>
        <dbReference type="ARBA" id="ARBA00004123"/>
    </source>
</evidence>
<reference evidence="6 8" key="2">
    <citation type="submission" date="2018-07" db="EMBL/GenBank/DDBJ databases">
        <title>Draft Genome Assemblies for Five Robust Yarrowia lipolytica Strains Exhibiting High Lipid Production and Pentose Sugar Utilization and Sugar Alcohol Secretion from Undetoxified Lignocellulosic Biomass Hydrolysates.</title>
        <authorList>
            <consortium name="DOE Joint Genome Institute"/>
            <person name="Walker C."/>
            <person name="Ryu S."/>
            <person name="Na H."/>
            <person name="Zane M."/>
            <person name="LaButti K."/>
            <person name="Lipzen A."/>
            <person name="Haridas S."/>
            <person name="Barry K."/>
            <person name="Grigoriev I.V."/>
            <person name="Quarterman J."/>
            <person name="Slininger P."/>
            <person name="Dien B."/>
            <person name="Trinh C.T."/>
        </authorList>
    </citation>
    <scope>NUCLEOTIDE SEQUENCE [LARGE SCALE GENOMIC DNA]</scope>
    <source>
        <strain evidence="6 8">YB392</strain>
    </source>
</reference>
<comment type="similarity">
    <text evidence="2">Belongs to the NRDE2 family.</text>
</comment>
<organism evidence="5 7">
    <name type="scientific">Yarrowia lipolytica</name>
    <name type="common">Candida lipolytica</name>
    <dbReference type="NCBI Taxonomy" id="4952"/>
    <lineage>
        <taxon>Eukaryota</taxon>
        <taxon>Fungi</taxon>
        <taxon>Dikarya</taxon>
        <taxon>Ascomycota</taxon>
        <taxon>Saccharomycotina</taxon>
        <taxon>Dipodascomycetes</taxon>
        <taxon>Dipodascales</taxon>
        <taxon>Dipodascales incertae sedis</taxon>
        <taxon>Yarrowia</taxon>
    </lineage>
</organism>
<dbReference type="GO" id="GO:0071013">
    <property type="term" value="C:catalytic step 2 spliceosome"/>
    <property type="evidence" value="ECO:0007669"/>
    <property type="project" value="TreeGrafter"/>
</dbReference>
<dbReference type="EMBL" id="CP017557">
    <property type="protein sequence ID" value="AOW04911.1"/>
    <property type="molecule type" value="Genomic_DNA"/>
</dbReference>